<keyword evidence="2" id="KW-1185">Reference proteome</keyword>
<dbReference type="AlphaFoldDB" id="A0A2I0VC31"/>
<sequence length="84" mass="9991">MNNAEEWMFCFISKEHEEYRLGGENYIHNIRELLLYSCFDPTCNGFRSCIPYMAVSAFHRKYFHTSTIVLNGRSKYVQMTIHSL</sequence>
<dbReference type="Proteomes" id="UP000233837">
    <property type="component" value="Unassembled WGS sequence"/>
</dbReference>
<dbReference type="EMBL" id="KZ504871">
    <property type="protein sequence ID" value="PKU60969.1"/>
    <property type="molecule type" value="Genomic_DNA"/>
</dbReference>
<accession>A0A2I0VC31</accession>
<name>A0A2I0VC31_9ASPA</name>
<proteinExistence type="predicted"/>
<reference evidence="1 2" key="1">
    <citation type="journal article" date="2016" name="Sci. Rep.">
        <title>The Dendrobium catenatum Lindl. genome sequence provides insights into polysaccharide synthase, floral development and adaptive evolution.</title>
        <authorList>
            <person name="Zhang G.Q."/>
            <person name="Xu Q."/>
            <person name="Bian C."/>
            <person name="Tsai W.C."/>
            <person name="Yeh C.M."/>
            <person name="Liu K.W."/>
            <person name="Yoshida K."/>
            <person name="Zhang L.S."/>
            <person name="Chang S.B."/>
            <person name="Chen F."/>
            <person name="Shi Y."/>
            <person name="Su Y.Y."/>
            <person name="Zhang Y.Q."/>
            <person name="Chen L.J."/>
            <person name="Yin Y."/>
            <person name="Lin M."/>
            <person name="Huang H."/>
            <person name="Deng H."/>
            <person name="Wang Z.W."/>
            <person name="Zhu S.L."/>
            <person name="Zhao X."/>
            <person name="Deng C."/>
            <person name="Niu S.C."/>
            <person name="Huang J."/>
            <person name="Wang M."/>
            <person name="Liu G.H."/>
            <person name="Yang H.J."/>
            <person name="Xiao X.J."/>
            <person name="Hsiao Y.Y."/>
            <person name="Wu W.L."/>
            <person name="Chen Y.Y."/>
            <person name="Mitsuda N."/>
            <person name="Ohme-Takagi M."/>
            <person name="Luo Y.B."/>
            <person name="Van de Peer Y."/>
            <person name="Liu Z.J."/>
        </authorList>
    </citation>
    <scope>NUCLEOTIDE SEQUENCE [LARGE SCALE GENOMIC DNA]</scope>
    <source>
        <tissue evidence="1">The whole plant</tissue>
    </source>
</reference>
<reference evidence="1 2" key="2">
    <citation type="journal article" date="2017" name="Nature">
        <title>The Apostasia genome and the evolution of orchids.</title>
        <authorList>
            <person name="Zhang G.Q."/>
            <person name="Liu K.W."/>
            <person name="Li Z."/>
            <person name="Lohaus R."/>
            <person name="Hsiao Y.Y."/>
            <person name="Niu S.C."/>
            <person name="Wang J.Y."/>
            <person name="Lin Y.C."/>
            <person name="Xu Q."/>
            <person name="Chen L.J."/>
            <person name="Yoshida K."/>
            <person name="Fujiwara S."/>
            <person name="Wang Z.W."/>
            <person name="Zhang Y.Q."/>
            <person name="Mitsuda N."/>
            <person name="Wang M."/>
            <person name="Liu G.H."/>
            <person name="Pecoraro L."/>
            <person name="Huang H.X."/>
            <person name="Xiao X.J."/>
            <person name="Lin M."/>
            <person name="Wu X.Y."/>
            <person name="Wu W.L."/>
            <person name="Chen Y.Y."/>
            <person name="Chang S.B."/>
            <person name="Sakamoto S."/>
            <person name="Ohme-Takagi M."/>
            <person name="Yagi M."/>
            <person name="Zeng S.J."/>
            <person name="Shen C.Y."/>
            <person name="Yeh C.M."/>
            <person name="Luo Y.B."/>
            <person name="Tsai W.C."/>
            <person name="Van de Peer Y."/>
            <person name="Liu Z.J."/>
        </authorList>
    </citation>
    <scope>NUCLEOTIDE SEQUENCE [LARGE SCALE GENOMIC DNA]</scope>
    <source>
        <tissue evidence="1">The whole plant</tissue>
    </source>
</reference>
<organism evidence="1 2">
    <name type="scientific">Dendrobium catenatum</name>
    <dbReference type="NCBI Taxonomy" id="906689"/>
    <lineage>
        <taxon>Eukaryota</taxon>
        <taxon>Viridiplantae</taxon>
        <taxon>Streptophyta</taxon>
        <taxon>Embryophyta</taxon>
        <taxon>Tracheophyta</taxon>
        <taxon>Spermatophyta</taxon>
        <taxon>Magnoliopsida</taxon>
        <taxon>Liliopsida</taxon>
        <taxon>Asparagales</taxon>
        <taxon>Orchidaceae</taxon>
        <taxon>Epidendroideae</taxon>
        <taxon>Malaxideae</taxon>
        <taxon>Dendrobiinae</taxon>
        <taxon>Dendrobium</taxon>
    </lineage>
</organism>
<evidence type="ECO:0000313" key="2">
    <source>
        <dbReference type="Proteomes" id="UP000233837"/>
    </source>
</evidence>
<gene>
    <name evidence="1" type="ORF">MA16_Dca029104</name>
</gene>
<evidence type="ECO:0000313" key="1">
    <source>
        <dbReference type="EMBL" id="PKU60969.1"/>
    </source>
</evidence>
<protein>
    <submittedName>
        <fullName evidence="1">Uncharacterized protein</fullName>
    </submittedName>
</protein>